<evidence type="ECO:0000259" key="1">
    <source>
        <dbReference type="SMART" id="SM00858"/>
    </source>
</evidence>
<dbReference type="EMBL" id="BPEY01000018">
    <property type="protein sequence ID" value="GIU43862.1"/>
    <property type="molecule type" value="Genomic_DNA"/>
</dbReference>
<name>A0ABQ4P8S4_9GAMM</name>
<organism evidence="2 3">
    <name type="scientific">Shewanella sairae</name>
    <dbReference type="NCBI Taxonomy" id="190310"/>
    <lineage>
        <taxon>Bacteria</taxon>
        <taxon>Pseudomonadati</taxon>
        <taxon>Pseudomonadota</taxon>
        <taxon>Gammaproteobacteria</taxon>
        <taxon>Alteromonadales</taxon>
        <taxon>Shewanellaceae</taxon>
        <taxon>Shewanella</taxon>
    </lineage>
</organism>
<proteinExistence type="predicted"/>
<evidence type="ECO:0000313" key="2">
    <source>
        <dbReference type="EMBL" id="GIU43862.1"/>
    </source>
</evidence>
<evidence type="ECO:0000313" key="3">
    <source>
        <dbReference type="Proteomes" id="UP000887104"/>
    </source>
</evidence>
<reference evidence="2" key="1">
    <citation type="submission" date="2021-05" db="EMBL/GenBank/DDBJ databases">
        <title>Molecular characterization for Shewanella algae harboring chromosomal blaOXA-55-like strains isolated from clinical and environment sample.</title>
        <authorList>
            <person name="Ohama Y."/>
            <person name="Aoki K."/>
            <person name="Harada S."/>
            <person name="Moriya K."/>
            <person name="Ishii Y."/>
            <person name="Tateda K."/>
        </authorList>
    </citation>
    <scope>NUCLEOTIDE SEQUENCE</scope>
    <source>
        <strain evidence="2">JCM 11563</strain>
    </source>
</reference>
<keyword evidence="3" id="KW-1185">Reference proteome</keyword>
<dbReference type="Gene3D" id="2.30.130.110">
    <property type="match status" value="1"/>
</dbReference>
<accession>A0ABQ4P8S4</accession>
<dbReference type="Proteomes" id="UP000887104">
    <property type="component" value="Unassembled WGS sequence"/>
</dbReference>
<comment type="caution">
    <text evidence="2">The sequence shown here is derived from an EMBL/GenBank/DDBJ whole genome shotgun (WGS) entry which is preliminary data.</text>
</comment>
<gene>
    <name evidence="2" type="ORF">TUM4438_13730</name>
</gene>
<protein>
    <recommendedName>
        <fullName evidence="1">SAF domain-containing protein</fullName>
    </recommendedName>
</protein>
<dbReference type="SMART" id="SM00858">
    <property type="entry name" value="SAF"/>
    <property type="match status" value="1"/>
</dbReference>
<dbReference type="InterPro" id="IPR013974">
    <property type="entry name" value="SAF"/>
</dbReference>
<sequence>MSDNLSLVRMKKAIQLDPNDNVATLLVDAVKGDEIEIISANNQVIDVVTCLQAITFGNKVALTDIADQQLITKAGYPVGVAIMAIPRGELAHVQNVRSQRLDIPDNIIEEIIKQMGIEQA</sequence>
<feature type="domain" description="SAF" evidence="1">
    <location>
        <begin position="20"/>
        <end position="97"/>
    </location>
</feature>